<feature type="chain" id="PRO_5043809065" evidence="1">
    <location>
        <begin position="28"/>
        <end position="245"/>
    </location>
</feature>
<protein>
    <submittedName>
        <fullName evidence="2">Uncharacterized protein</fullName>
    </submittedName>
</protein>
<evidence type="ECO:0000313" key="2">
    <source>
        <dbReference type="EMBL" id="GMT13023.1"/>
    </source>
</evidence>
<keyword evidence="1" id="KW-0732">Signal</keyword>
<gene>
    <name evidence="2" type="ORF">PFISCL1PPCAC_4320</name>
</gene>
<reference evidence="2" key="1">
    <citation type="submission" date="2023-10" db="EMBL/GenBank/DDBJ databases">
        <title>Genome assembly of Pristionchus species.</title>
        <authorList>
            <person name="Yoshida K."/>
            <person name="Sommer R.J."/>
        </authorList>
    </citation>
    <scope>NUCLEOTIDE SEQUENCE</scope>
    <source>
        <strain evidence="2">RS5133</strain>
    </source>
</reference>
<dbReference type="AlphaFoldDB" id="A0AAV5V1U8"/>
<comment type="caution">
    <text evidence="2">The sequence shown here is derived from an EMBL/GenBank/DDBJ whole genome shotgun (WGS) entry which is preliminary data.</text>
</comment>
<sequence length="245" mass="26699">ERLAHTVLTMASTLLLTTLCVLAVASASLLKQPHYSLPKTAQVPNFPGTCSTKDQATTKGCLDNYFSLFSIDSSTTLPEYFDYVSKMSSLVNLYGVNGIDIYCDFEATLESCMGPLMSSPCMNPEGFTALFGIGNGEATEYATSFQIEAYTCLNADLSKKYFTCMNNLNADNVQGFYDCSNAMNSTLQHATDPCPAMSTYVTCISDFYVGLCDQGIWGYICNSQEIAFNFDMNGQCDGKMPNCDA</sequence>
<feature type="non-terminal residue" evidence="2">
    <location>
        <position position="1"/>
    </location>
</feature>
<dbReference type="PANTHER" id="PTHR35014">
    <property type="entry name" value="INFECTION RESPONSE PROTEIN-RELATED"/>
    <property type="match status" value="1"/>
</dbReference>
<dbReference type="EMBL" id="BTSY01000002">
    <property type="protein sequence ID" value="GMT13023.1"/>
    <property type="molecule type" value="Genomic_DNA"/>
</dbReference>
<dbReference type="PANTHER" id="PTHR35014:SF1">
    <property type="entry name" value="INFECTION RESPONSE PROTEIN"/>
    <property type="match status" value="1"/>
</dbReference>
<organism evidence="2 3">
    <name type="scientific">Pristionchus fissidentatus</name>
    <dbReference type="NCBI Taxonomy" id="1538716"/>
    <lineage>
        <taxon>Eukaryota</taxon>
        <taxon>Metazoa</taxon>
        <taxon>Ecdysozoa</taxon>
        <taxon>Nematoda</taxon>
        <taxon>Chromadorea</taxon>
        <taxon>Rhabditida</taxon>
        <taxon>Rhabditina</taxon>
        <taxon>Diplogasteromorpha</taxon>
        <taxon>Diplogasteroidea</taxon>
        <taxon>Neodiplogasteridae</taxon>
        <taxon>Pristionchus</taxon>
    </lineage>
</organism>
<feature type="signal peptide" evidence="1">
    <location>
        <begin position="1"/>
        <end position="27"/>
    </location>
</feature>
<accession>A0AAV5V1U8</accession>
<evidence type="ECO:0000256" key="1">
    <source>
        <dbReference type="SAM" id="SignalP"/>
    </source>
</evidence>
<proteinExistence type="predicted"/>
<evidence type="ECO:0000313" key="3">
    <source>
        <dbReference type="Proteomes" id="UP001432322"/>
    </source>
</evidence>
<dbReference type="Proteomes" id="UP001432322">
    <property type="component" value="Unassembled WGS sequence"/>
</dbReference>
<keyword evidence="3" id="KW-1185">Reference proteome</keyword>
<name>A0AAV5V1U8_9BILA</name>